<dbReference type="FunFam" id="1.10.472.80:FF:000004">
    <property type="entry name" value="Small G protein signaling modulator 1"/>
    <property type="match status" value="1"/>
</dbReference>
<dbReference type="HAMAP" id="MF_00122">
    <property type="entry name" value="GatC"/>
    <property type="match status" value="1"/>
</dbReference>
<dbReference type="InterPro" id="IPR003837">
    <property type="entry name" value="GatC"/>
</dbReference>
<dbReference type="InterPro" id="IPR035969">
    <property type="entry name" value="Rab-GAP_TBC_sf"/>
</dbReference>
<dbReference type="PANTHER" id="PTHR22957">
    <property type="entry name" value="TBC1 DOMAIN FAMILY MEMBER GTPASE-ACTIVATING PROTEIN"/>
    <property type="match status" value="1"/>
</dbReference>
<feature type="domain" description="RUN" evidence="8">
    <location>
        <begin position="36"/>
        <end position="190"/>
    </location>
</feature>
<dbReference type="InterPro" id="IPR036113">
    <property type="entry name" value="Asp/Glu-ADT_sf_sub_c"/>
</dbReference>
<keyword evidence="5" id="KW-0067">ATP-binding</keyword>
<keyword evidence="5" id="KW-0547">Nucleotide-binding</keyword>
<dbReference type="PROSITE" id="PS50086">
    <property type="entry name" value="TBC_RABGAP"/>
    <property type="match status" value="1"/>
</dbReference>
<dbReference type="CDD" id="cd15784">
    <property type="entry name" value="PH_RUTBC"/>
    <property type="match status" value="1"/>
</dbReference>
<dbReference type="GO" id="GO:0050567">
    <property type="term" value="F:glutaminyl-tRNA synthase (glutamine-hydrolyzing) activity"/>
    <property type="evidence" value="ECO:0007669"/>
    <property type="project" value="UniProtKB-UniRule"/>
</dbReference>
<dbReference type="GO" id="GO:0070681">
    <property type="term" value="P:glutaminyl-tRNAGln biosynthesis via transamidation"/>
    <property type="evidence" value="ECO:0007669"/>
    <property type="project" value="UniProtKB-UniRule"/>
</dbReference>
<evidence type="ECO:0000259" key="8">
    <source>
        <dbReference type="PROSITE" id="PS50826"/>
    </source>
</evidence>
<keyword evidence="5" id="KW-0436">Ligase</keyword>
<evidence type="ECO:0000256" key="2">
    <source>
        <dbReference type="ARBA" id="ARBA00022468"/>
    </source>
</evidence>
<dbReference type="EC" id="6.3.5.-" evidence="5"/>
<feature type="compositionally biased region" description="Basic and acidic residues" evidence="6">
    <location>
        <begin position="750"/>
        <end position="773"/>
    </location>
</feature>
<name>A0AAV2MSU6_KNICA</name>
<dbReference type="SMART" id="SM00164">
    <property type="entry name" value="TBC"/>
    <property type="match status" value="1"/>
</dbReference>
<keyword evidence="5" id="KW-0648">Protein biosynthesis</keyword>
<dbReference type="GO" id="GO:0005096">
    <property type="term" value="F:GTPase activator activity"/>
    <property type="evidence" value="ECO:0007669"/>
    <property type="project" value="UniProtKB-KW"/>
</dbReference>
<dbReference type="GO" id="GO:0031410">
    <property type="term" value="C:cytoplasmic vesicle"/>
    <property type="evidence" value="ECO:0007669"/>
    <property type="project" value="UniProtKB-ARBA"/>
</dbReference>
<dbReference type="Gene3D" id="1.10.472.80">
    <property type="entry name" value="Ypt/Rab-GAP domain of gyp1p, domain 3"/>
    <property type="match status" value="1"/>
</dbReference>
<feature type="region of interest" description="Disordered" evidence="6">
    <location>
        <begin position="888"/>
        <end position="912"/>
    </location>
</feature>
<dbReference type="InterPro" id="IPR000195">
    <property type="entry name" value="Rab-GAP-TBC_dom"/>
</dbReference>
<keyword evidence="3" id="KW-0963">Cytoplasm</keyword>
<gene>
    <name evidence="5" type="primary">GATC</name>
    <name evidence="9" type="ORF">KC01_LOCUS41868</name>
</gene>
<keyword evidence="2" id="KW-0343">GTPase activation</keyword>
<evidence type="ECO:0000256" key="1">
    <source>
        <dbReference type="ARBA" id="ARBA00004496"/>
    </source>
</evidence>
<dbReference type="PROSITE" id="PS50826">
    <property type="entry name" value="RUN"/>
    <property type="match status" value="1"/>
</dbReference>
<dbReference type="SUPFAM" id="SSF141000">
    <property type="entry name" value="Glu-tRNAGln amidotransferase C subunit"/>
    <property type="match status" value="1"/>
</dbReference>
<sequence length="1311" mass="148452">MATTMAESETRQRLVRTVKKEVKQIMEEAVTRKFVHEDSSHIVSFCAAVEACVLHGLKRRAAGFLRSNKIAALFMKVGKSFPPAEELCRKAQEHEQILETKRSQSLQSQDSLRKIPRLPSLTPQTVKNLWIRTALFEKVLDKIVLYLVENCSKYYEKEALLMDPVDGPILASLLVGPCALEYTKMKTADHFWTDPSADELVQRHRIHSGHCRQDSPTKRPALCIQKRHSSSSMDERPSPSPSAREYVESLHQNNRATLLFGKNNVLVQPKDDMEAIPGYLSLHQTADLMTLKWTPNQLMNGSVGDLDLERSVYWDYAMTIPLEEIVYLHCHQQIDSGGTVVLVSQDGIQRPPIRFPRGGHLLQFLSCLENGLLPHGQLDPPLWSQRGKGKVFPKLKKRIPQGSTDSVSDKEEDEATDYVFRILFPNSQSEFAPPPELIDREATMWHPSLRKSSCSSCSPGSFSEGTTPKGCNHERTPLKLLCDNMKSQIISRAFYGWLAYCRHLSTVRTHLSALVNHTIVDPQVPHDACKGLTVEVWHAFRQNSTTYEEKELQRLVYFGGVEPSLRKEVWPFLLGHYQFGMAEDERKEVDERVRLCYQQTMCEWQSCEEIIRQREKEQHAVALAKCSSVASMDSSSQRAVHHDSTVSNESSQSSDRQSLARLQSDSSNSTQVFESVEEVEQIEIEPRTEEPKPSQQKITNGALQNGTSSPDSGHPSSRNFSVTSGLSDVSLSTEDSAQAQAPQSLSRPLQDIEDRQAKSEAEGEATQLERGEVMNEDSNIGGMRTEESANVVTEPSELVMESHREAENDMLNSEETSATQSVLSADVNDPAVKEENQNLALPTDMPQTESTYGELPSTTESDESPSAIEMEEIPKAKVSLVPWTEAGRGADRAVDEGKPSPEGTESLLSDEPEMESICPHFTDAAEENKKEEHSPGGPFSQELLDLYTLNLHRIDKDVQRCDRNYWYFTPANLEKLRNIMCSYIWRHLDIGYVQGMCDLLAPLLVILDDEALAFSCFTELMKRMNQNFPHGGAMDTHFANMRSLIQILDSELFELMHQNGDYTHFYFCYRWFLLDFKRELVYDDVFSVWETIWAAKCVSSSHFVLFIALALVEIYRDIILENNMDFTDIIKFFNEMAEHHNIKQIVTLARDLVCKVQMLIENNYAVSSNTSHYCSKRDTRPSKVPQVPTWEPVLEDQLPPPSSVPLDLVDKLERLALVDFRTKQGLSRLEKAIRFADQLHVVDTSGVEPMDSVLEDRALYLRSDVVTEGNCAEKLLELSKITVEEYFVAPPGNIPLPKREERTTMLKDSEC</sequence>
<dbReference type="SUPFAM" id="SSF47923">
    <property type="entry name" value="Ypt/Rab-GAP domain of gyp1p"/>
    <property type="match status" value="2"/>
</dbReference>
<dbReference type="EMBL" id="OZ035831">
    <property type="protein sequence ID" value="CAL1616026.1"/>
    <property type="molecule type" value="Genomic_DNA"/>
</dbReference>
<evidence type="ECO:0000256" key="5">
    <source>
        <dbReference type="HAMAP-Rule" id="MF_03149"/>
    </source>
</evidence>
<dbReference type="CDD" id="cd17703">
    <property type="entry name" value="RUN_SGSM1"/>
    <property type="match status" value="1"/>
</dbReference>
<dbReference type="Proteomes" id="UP001497482">
    <property type="component" value="Chromosome 9"/>
</dbReference>
<dbReference type="Gene3D" id="1.10.8.270">
    <property type="entry name" value="putative rabgap domain of human tbc1 domain family member 14 like domains"/>
    <property type="match status" value="1"/>
</dbReference>
<keyword evidence="5" id="KW-0496">Mitochondrion</keyword>
<comment type="subcellular location">
    <subcellularLocation>
        <location evidence="1">Cytoplasm</location>
    </subcellularLocation>
    <subcellularLocation>
        <location evidence="5">Mitochondrion</location>
    </subcellularLocation>
</comment>
<feature type="compositionally biased region" description="Polar residues" evidence="6">
    <location>
        <begin position="837"/>
        <end position="859"/>
    </location>
</feature>
<dbReference type="Pfam" id="PF00566">
    <property type="entry name" value="RabGAP-TBC"/>
    <property type="match status" value="1"/>
</dbReference>
<dbReference type="PANTHER" id="PTHR22957:SF187">
    <property type="entry name" value="SMALL G PROTEIN SIGNALING MODULATOR 1"/>
    <property type="match status" value="1"/>
</dbReference>
<protein>
    <recommendedName>
        <fullName evidence="5">Glutamyl-tRNA(Gln) amidotransferase subunit C, mitochondrial</fullName>
        <shortName evidence="5">Glu-AdT subunit C</shortName>
        <ecNumber evidence="5">6.3.5.-</ecNumber>
    </recommendedName>
</protein>
<dbReference type="GO" id="GO:0030956">
    <property type="term" value="C:glutamyl-tRNA(Gln) amidotransferase complex"/>
    <property type="evidence" value="ECO:0007669"/>
    <property type="project" value="UniProtKB-UniRule"/>
</dbReference>
<comment type="similarity">
    <text evidence="4">Belongs to the RUTBC family.</text>
</comment>
<dbReference type="Pfam" id="PF12068">
    <property type="entry name" value="PH_RBD"/>
    <property type="match status" value="1"/>
</dbReference>
<proteinExistence type="inferred from homology"/>
<feature type="region of interest" description="Disordered" evidence="6">
    <location>
        <begin position="634"/>
        <end position="869"/>
    </location>
</feature>
<evidence type="ECO:0000313" key="10">
    <source>
        <dbReference type="Proteomes" id="UP001497482"/>
    </source>
</evidence>
<comment type="subunit">
    <text evidence="5">Subunit of the heterotrimeric GatCAB amidotransferase (AdT) complex, composed of A (QRSL1), B (GATB) and C (GATC) subunits.</text>
</comment>
<feature type="compositionally biased region" description="Low complexity" evidence="6">
    <location>
        <begin position="650"/>
        <end position="674"/>
    </location>
</feature>
<dbReference type="InterPro" id="IPR021935">
    <property type="entry name" value="SGSM1/2_RBD"/>
</dbReference>
<feature type="compositionally biased region" description="Polar residues" evidence="6">
    <location>
        <begin position="810"/>
        <end position="823"/>
    </location>
</feature>
<dbReference type="FunFam" id="2.30.29.230:FF:000001">
    <property type="entry name" value="Small G protein signaling modulator 2"/>
    <property type="match status" value="1"/>
</dbReference>
<evidence type="ECO:0000256" key="6">
    <source>
        <dbReference type="SAM" id="MobiDB-lite"/>
    </source>
</evidence>
<dbReference type="InterPro" id="IPR037745">
    <property type="entry name" value="SGSM1/2"/>
</dbReference>
<dbReference type="Gene3D" id="2.30.29.230">
    <property type="match status" value="1"/>
</dbReference>
<dbReference type="GO" id="GO:0005524">
    <property type="term" value="F:ATP binding"/>
    <property type="evidence" value="ECO:0007669"/>
    <property type="project" value="UniProtKB-KW"/>
</dbReference>
<comment type="catalytic activity">
    <reaction evidence="5">
        <text>L-glutamyl-tRNA(Gln) + L-glutamine + ATP + H2O = L-glutaminyl-tRNA(Gln) + L-glutamate + ADP + phosphate + H(+)</text>
        <dbReference type="Rhea" id="RHEA:17521"/>
        <dbReference type="Rhea" id="RHEA-COMP:9681"/>
        <dbReference type="Rhea" id="RHEA-COMP:9684"/>
        <dbReference type="ChEBI" id="CHEBI:15377"/>
        <dbReference type="ChEBI" id="CHEBI:15378"/>
        <dbReference type="ChEBI" id="CHEBI:29985"/>
        <dbReference type="ChEBI" id="CHEBI:30616"/>
        <dbReference type="ChEBI" id="CHEBI:43474"/>
        <dbReference type="ChEBI" id="CHEBI:58359"/>
        <dbReference type="ChEBI" id="CHEBI:78520"/>
        <dbReference type="ChEBI" id="CHEBI:78521"/>
        <dbReference type="ChEBI" id="CHEBI:456216"/>
    </reaction>
</comment>
<organism evidence="9 10">
    <name type="scientific">Knipowitschia caucasica</name>
    <name type="common">Caucasian dwarf goby</name>
    <name type="synonym">Pomatoschistus caucasicus</name>
    <dbReference type="NCBI Taxonomy" id="637954"/>
    <lineage>
        <taxon>Eukaryota</taxon>
        <taxon>Metazoa</taxon>
        <taxon>Chordata</taxon>
        <taxon>Craniata</taxon>
        <taxon>Vertebrata</taxon>
        <taxon>Euteleostomi</taxon>
        <taxon>Actinopterygii</taxon>
        <taxon>Neopterygii</taxon>
        <taxon>Teleostei</taxon>
        <taxon>Neoteleostei</taxon>
        <taxon>Acanthomorphata</taxon>
        <taxon>Gobiaria</taxon>
        <taxon>Gobiiformes</taxon>
        <taxon>Gobioidei</taxon>
        <taxon>Gobiidae</taxon>
        <taxon>Gobiinae</taxon>
        <taxon>Knipowitschia</taxon>
    </lineage>
</organism>
<comment type="function">
    <text evidence="5">Allows the formation of correctly charged Gln-tRNA(Gln) through the transamidation of misacylated Glu-tRNA(Gln) in the mitochondria. The reaction takes place in the presence of glutamine and ATP through an activated gamma-phospho-Glu-tRNA(Gln).</text>
</comment>
<feature type="compositionally biased region" description="Basic and acidic residues" evidence="6">
    <location>
        <begin position="888"/>
        <end position="899"/>
    </location>
</feature>
<feature type="domain" description="Rab-GAP TBC" evidence="7">
    <location>
        <begin position="560"/>
        <end position="1096"/>
    </location>
</feature>
<comment type="similarity">
    <text evidence="5">Belongs to the GatC family.</text>
</comment>
<dbReference type="FunFam" id="1.20.58.900:FF:000002">
    <property type="entry name" value="small G protein signaling modulator 1"/>
    <property type="match status" value="1"/>
</dbReference>
<dbReference type="GO" id="GO:0006450">
    <property type="term" value="P:regulation of translational fidelity"/>
    <property type="evidence" value="ECO:0007669"/>
    <property type="project" value="InterPro"/>
</dbReference>
<evidence type="ECO:0000256" key="4">
    <source>
        <dbReference type="ARBA" id="ARBA00034124"/>
    </source>
</evidence>
<dbReference type="InterPro" id="IPR004012">
    <property type="entry name" value="Run_dom"/>
</dbReference>
<dbReference type="InterPro" id="IPR037213">
    <property type="entry name" value="Run_dom_sf"/>
</dbReference>
<dbReference type="GO" id="GO:0032543">
    <property type="term" value="P:mitochondrial translation"/>
    <property type="evidence" value="ECO:0007669"/>
    <property type="project" value="UniProtKB-UniRule"/>
</dbReference>
<dbReference type="SUPFAM" id="SSF140741">
    <property type="entry name" value="RUN domain-like"/>
    <property type="match status" value="1"/>
</dbReference>
<dbReference type="Pfam" id="PF02759">
    <property type="entry name" value="RUN"/>
    <property type="match status" value="1"/>
</dbReference>
<evidence type="ECO:0000259" key="7">
    <source>
        <dbReference type="PROSITE" id="PS50086"/>
    </source>
</evidence>
<evidence type="ECO:0000256" key="3">
    <source>
        <dbReference type="ARBA" id="ARBA00022490"/>
    </source>
</evidence>
<dbReference type="SMART" id="SM00593">
    <property type="entry name" value="RUN"/>
    <property type="match status" value="1"/>
</dbReference>
<evidence type="ECO:0000313" key="9">
    <source>
        <dbReference type="EMBL" id="CAL1616026.1"/>
    </source>
</evidence>
<keyword evidence="10" id="KW-1185">Reference proteome</keyword>
<dbReference type="FunFam" id="1.10.8.270:FF:000006">
    <property type="entry name" value="Small G protein signaling modulator 2"/>
    <property type="match status" value="1"/>
</dbReference>
<dbReference type="InterPro" id="IPR047344">
    <property type="entry name" value="RUN_SGSM1"/>
</dbReference>
<dbReference type="GO" id="GO:0005739">
    <property type="term" value="C:mitochondrion"/>
    <property type="evidence" value="ECO:0007669"/>
    <property type="project" value="UniProtKB-SubCell"/>
</dbReference>
<dbReference type="Gene3D" id="1.20.58.900">
    <property type="match status" value="1"/>
</dbReference>
<dbReference type="Pfam" id="PF02686">
    <property type="entry name" value="GatC"/>
    <property type="match status" value="1"/>
</dbReference>
<reference evidence="9 10" key="1">
    <citation type="submission" date="2024-04" db="EMBL/GenBank/DDBJ databases">
        <authorList>
            <person name="Waldvogel A.-M."/>
            <person name="Schoenle A."/>
        </authorList>
    </citation>
    <scope>NUCLEOTIDE SEQUENCE [LARGE SCALE GENOMIC DNA]</scope>
</reference>
<feature type="compositionally biased region" description="Polar residues" evidence="6">
    <location>
        <begin position="693"/>
        <end position="747"/>
    </location>
</feature>
<accession>A0AAV2MSU6</accession>